<dbReference type="InterPro" id="IPR004509">
    <property type="entry name" value="Competence_ComEA_HhH"/>
</dbReference>
<feature type="signal peptide" evidence="1">
    <location>
        <begin position="1"/>
        <end position="24"/>
    </location>
</feature>
<keyword evidence="4" id="KW-1185">Reference proteome</keyword>
<name>A0ABT5FD61_9GAMM</name>
<evidence type="ECO:0000256" key="1">
    <source>
        <dbReference type="SAM" id="SignalP"/>
    </source>
</evidence>
<evidence type="ECO:0000313" key="4">
    <source>
        <dbReference type="Proteomes" id="UP001528411"/>
    </source>
</evidence>
<feature type="domain" description="Helix-hairpin-helix DNA-binding motif class 1" evidence="2">
    <location>
        <begin position="83"/>
        <end position="102"/>
    </location>
</feature>
<accession>A0ABT5FD61</accession>
<dbReference type="PANTHER" id="PTHR21180:SF32">
    <property type="entry name" value="ENDONUCLEASE_EXONUCLEASE_PHOSPHATASE FAMILY DOMAIN-CONTAINING PROTEIN 1"/>
    <property type="match status" value="1"/>
</dbReference>
<feature type="domain" description="Helix-hairpin-helix DNA-binding motif class 1" evidence="2">
    <location>
        <begin position="53"/>
        <end position="72"/>
    </location>
</feature>
<comment type="caution">
    <text evidence="3">The sequence shown here is derived from an EMBL/GenBank/DDBJ whole genome shotgun (WGS) entry which is preliminary data.</text>
</comment>
<sequence>MKGRSVKYLLLIIGSLFGSHSASALPMVNDGTNAQVKQVSSHSLLDLNRVGLNELIKVKGLGKSKAAAILAYRKKVGKFKTLSELKEIKGIGPKLFAKIKPQFRI</sequence>
<organism evidence="3 4">
    <name type="scientific">Psychrosphaera algicola</name>
    <dbReference type="NCBI Taxonomy" id="3023714"/>
    <lineage>
        <taxon>Bacteria</taxon>
        <taxon>Pseudomonadati</taxon>
        <taxon>Pseudomonadota</taxon>
        <taxon>Gammaproteobacteria</taxon>
        <taxon>Alteromonadales</taxon>
        <taxon>Pseudoalteromonadaceae</taxon>
        <taxon>Psychrosphaera</taxon>
    </lineage>
</organism>
<gene>
    <name evidence="3" type="ORF">PN838_10190</name>
</gene>
<dbReference type="Pfam" id="PF12836">
    <property type="entry name" value="HHH_3"/>
    <property type="match status" value="1"/>
</dbReference>
<keyword evidence="1" id="KW-0732">Signal</keyword>
<dbReference type="SMART" id="SM00278">
    <property type="entry name" value="HhH1"/>
    <property type="match status" value="2"/>
</dbReference>
<dbReference type="EMBL" id="JAQOMS010000002">
    <property type="protein sequence ID" value="MDC2889069.1"/>
    <property type="molecule type" value="Genomic_DNA"/>
</dbReference>
<evidence type="ECO:0000313" key="3">
    <source>
        <dbReference type="EMBL" id="MDC2889069.1"/>
    </source>
</evidence>
<dbReference type="PANTHER" id="PTHR21180">
    <property type="entry name" value="ENDONUCLEASE/EXONUCLEASE/PHOSPHATASE FAMILY DOMAIN-CONTAINING PROTEIN 1"/>
    <property type="match status" value="1"/>
</dbReference>
<dbReference type="InterPro" id="IPR051675">
    <property type="entry name" value="Endo/Exo/Phosphatase_dom_1"/>
</dbReference>
<dbReference type="Proteomes" id="UP001528411">
    <property type="component" value="Unassembled WGS sequence"/>
</dbReference>
<protein>
    <submittedName>
        <fullName evidence="3">Helix-hairpin-helix domain-containing protein</fullName>
    </submittedName>
</protein>
<proteinExistence type="predicted"/>
<dbReference type="NCBIfam" id="TIGR00426">
    <property type="entry name" value="competence protein ComEA helix-hairpin-helix repeat region"/>
    <property type="match status" value="1"/>
</dbReference>
<reference evidence="3 4" key="1">
    <citation type="submission" date="2023-01" db="EMBL/GenBank/DDBJ databases">
        <title>Psychrosphaera sp. nov., isolated from marine algae.</title>
        <authorList>
            <person name="Bayburt H."/>
            <person name="Choi B.J."/>
            <person name="Kim J.M."/>
            <person name="Choi D.G."/>
            <person name="Jeon C.O."/>
        </authorList>
    </citation>
    <scope>NUCLEOTIDE SEQUENCE [LARGE SCALE GENOMIC DNA]</scope>
    <source>
        <strain evidence="3 4">G1-22</strain>
    </source>
</reference>
<evidence type="ECO:0000259" key="2">
    <source>
        <dbReference type="SMART" id="SM00278"/>
    </source>
</evidence>
<dbReference type="RefSeq" id="WP_215963963.1">
    <property type="nucleotide sequence ID" value="NZ_JAQOMS010000002.1"/>
</dbReference>
<dbReference type="InterPro" id="IPR003583">
    <property type="entry name" value="Hlx-hairpin-Hlx_DNA-bd_motif"/>
</dbReference>
<feature type="chain" id="PRO_5045171580" evidence="1">
    <location>
        <begin position="25"/>
        <end position="105"/>
    </location>
</feature>